<dbReference type="AlphaFoldDB" id="J1HLM6"/>
<dbReference type="EMBL" id="AKFT01000040">
    <property type="protein sequence ID" value="EJF46870.1"/>
    <property type="molecule type" value="Genomic_DNA"/>
</dbReference>
<comment type="caution">
    <text evidence="2">The sequence shown here is derived from an EMBL/GenBank/DDBJ whole genome shotgun (WGS) entry which is preliminary data.</text>
</comment>
<evidence type="ECO:0000256" key="1">
    <source>
        <dbReference type="SAM" id="MobiDB-lite"/>
    </source>
</evidence>
<keyword evidence="3" id="KW-1185">Reference proteome</keyword>
<sequence>MVAAMCVGCGGSLLGYQRSRRGTGPISRRSTTDLGAELDRSRRAVAGRSGWSALRPQQL</sequence>
<protein>
    <submittedName>
        <fullName evidence="2">Uncharacterized protein</fullName>
    </submittedName>
</protein>
<dbReference type="Proteomes" id="UP000002941">
    <property type="component" value="Unassembled WGS sequence"/>
</dbReference>
<name>J1HLM6_9ACTO</name>
<organism evidence="2 3">
    <name type="scientific">Actinomyces massiliensis F0489</name>
    <dbReference type="NCBI Taxonomy" id="1125718"/>
    <lineage>
        <taxon>Bacteria</taxon>
        <taxon>Bacillati</taxon>
        <taxon>Actinomycetota</taxon>
        <taxon>Actinomycetes</taxon>
        <taxon>Actinomycetales</taxon>
        <taxon>Actinomycetaceae</taxon>
        <taxon>Actinomyces</taxon>
    </lineage>
</organism>
<evidence type="ECO:0000313" key="2">
    <source>
        <dbReference type="EMBL" id="EJF46870.1"/>
    </source>
</evidence>
<gene>
    <name evidence="2" type="ORF">HMPREF1318_1082</name>
</gene>
<proteinExistence type="predicted"/>
<evidence type="ECO:0000313" key="3">
    <source>
        <dbReference type="Proteomes" id="UP000002941"/>
    </source>
</evidence>
<dbReference type="PATRIC" id="fig|1125718.3.peg.630"/>
<feature type="region of interest" description="Disordered" evidence="1">
    <location>
        <begin position="18"/>
        <end position="39"/>
    </location>
</feature>
<reference evidence="2 3" key="1">
    <citation type="submission" date="2012-05" db="EMBL/GenBank/DDBJ databases">
        <authorList>
            <person name="Harkins D.M."/>
            <person name="Madupu R."/>
            <person name="Durkin A.S."/>
            <person name="Torralba M."/>
            <person name="Methe B."/>
            <person name="Sutton G.G."/>
            <person name="Nelson K.E."/>
        </authorList>
    </citation>
    <scope>NUCLEOTIDE SEQUENCE [LARGE SCALE GENOMIC DNA]</scope>
    <source>
        <strain evidence="2 3">F0489</strain>
    </source>
</reference>
<accession>J1HLM6</accession>